<proteinExistence type="predicted"/>
<accession>A0A9X3SFM5</accession>
<organism evidence="2 3">
    <name type="scientific">Streptomonospora mangrovi</name>
    <dbReference type="NCBI Taxonomy" id="2883123"/>
    <lineage>
        <taxon>Bacteria</taxon>
        <taxon>Bacillati</taxon>
        <taxon>Actinomycetota</taxon>
        <taxon>Actinomycetes</taxon>
        <taxon>Streptosporangiales</taxon>
        <taxon>Nocardiopsidaceae</taxon>
        <taxon>Streptomonospora</taxon>
    </lineage>
</organism>
<dbReference type="Proteomes" id="UP001140076">
    <property type="component" value="Unassembled WGS sequence"/>
</dbReference>
<name>A0A9X3SFM5_9ACTN</name>
<evidence type="ECO:0000313" key="3">
    <source>
        <dbReference type="Proteomes" id="UP001140076"/>
    </source>
</evidence>
<evidence type="ECO:0008006" key="4">
    <source>
        <dbReference type="Google" id="ProtNLM"/>
    </source>
</evidence>
<reference evidence="2" key="1">
    <citation type="submission" date="2021-10" db="EMBL/GenBank/DDBJ databases">
        <title>Streptomonospora sp. nov., isolated from mangrove soil.</title>
        <authorList>
            <person name="Chen X."/>
            <person name="Ge X."/>
            <person name="Liu W."/>
        </authorList>
    </citation>
    <scope>NUCLEOTIDE SEQUENCE</scope>
    <source>
        <strain evidence="2">S1-112</strain>
    </source>
</reference>
<dbReference type="RefSeq" id="WP_270074281.1">
    <property type="nucleotide sequence ID" value="NZ_JAJAQC010000047.1"/>
</dbReference>
<keyword evidence="3" id="KW-1185">Reference proteome</keyword>
<gene>
    <name evidence="2" type="ORF">LG943_22305</name>
</gene>
<feature type="compositionally biased region" description="Low complexity" evidence="1">
    <location>
        <begin position="1"/>
        <end position="14"/>
    </location>
</feature>
<dbReference type="AlphaFoldDB" id="A0A9X3SFM5"/>
<dbReference type="EMBL" id="JAJAQC010000047">
    <property type="protein sequence ID" value="MDA0567028.1"/>
    <property type="molecule type" value="Genomic_DNA"/>
</dbReference>
<evidence type="ECO:0000256" key="1">
    <source>
        <dbReference type="SAM" id="MobiDB-lite"/>
    </source>
</evidence>
<protein>
    <recommendedName>
        <fullName evidence="4">DivIVA domain-containing protein</fullName>
    </recommendedName>
</protein>
<comment type="caution">
    <text evidence="2">The sequence shown here is derived from an EMBL/GenBank/DDBJ whole genome shotgun (WGS) entry which is preliminary data.</text>
</comment>
<sequence>MDTPPSGFSGSTPPDADSPRDTPGDHAVPSFEFGLAFRGYAPEEVVALVDFGTDALRAGRSGRAPDVAAELRERHSRLPKVLRGFRRDEVDAAVERLCAELERGPSATP</sequence>
<feature type="region of interest" description="Disordered" evidence="1">
    <location>
        <begin position="1"/>
        <end position="28"/>
    </location>
</feature>
<evidence type="ECO:0000313" key="2">
    <source>
        <dbReference type="EMBL" id="MDA0567028.1"/>
    </source>
</evidence>